<accession>A0A093V751</accession>
<name>A0A093V751_TALMA</name>
<evidence type="ECO:0000313" key="2">
    <source>
        <dbReference type="EMBL" id="KFX42516.1"/>
    </source>
</evidence>
<organism evidence="2">
    <name type="scientific">Talaromyces marneffei PM1</name>
    <dbReference type="NCBI Taxonomy" id="1077442"/>
    <lineage>
        <taxon>Eukaryota</taxon>
        <taxon>Fungi</taxon>
        <taxon>Dikarya</taxon>
        <taxon>Ascomycota</taxon>
        <taxon>Pezizomycotina</taxon>
        <taxon>Eurotiomycetes</taxon>
        <taxon>Eurotiomycetidae</taxon>
        <taxon>Eurotiales</taxon>
        <taxon>Trichocomaceae</taxon>
        <taxon>Talaromyces</taxon>
        <taxon>Talaromyces sect. Talaromyces</taxon>
    </lineage>
</organism>
<reference evidence="2" key="2">
    <citation type="journal article" date="2014" name="PLoS Genet.">
        <title>Signature gene expression reveals novel clues to the molecular mechanisms of dimorphic transition in Penicillium marneffei.</title>
        <authorList>
            <person name="Yang E."/>
            <person name="Wang G."/>
            <person name="Cai J."/>
            <person name="Woo P.C."/>
            <person name="Lau S.K."/>
            <person name="Yuen K.-Y."/>
            <person name="Chow W.-N."/>
            <person name="Lin X."/>
        </authorList>
    </citation>
    <scope>NUCLEOTIDE SEQUENCE</scope>
    <source>
        <strain evidence="2">PM1</strain>
    </source>
</reference>
<protein>
    <submittedName>
        <fullName evidence="2">Protein FAM83D</fullName>
    </submittedName>
</protein>
<feature type="region of interest" description="Disordered" evidence="1">
    <location>
        <begin position="210"/>
        <end position="238"/>
    </location>
</feature>
<evidence type="ECO:0000256" key="1">
    <source>
        <dbReference type="SAM" id="MobiDB-lite"/>
    </source>
</evidence>
<dbReference type="HOGENOM" id="CLU_1166513_0_0_1"/>
<dbReference type="EMBL" id="JPOX01000043">
    <property type="protein sequence ID" value="KFX42516.1"/>
    <property type="molecule type" value="Genomic_DNA"/>
</dbReference>
<comment type="caution">
    <text evidence="2">The sequence shown here is derived from an EMBL/GenBank/DDBJ whole genome shotgun (WGS) entry which is preliminary data.</text>
</comment>
<dbReference type="AlphaFoldDB" id="A0A093V751"/>
<gene>
    <name evidence="2" type="ORF">GQ26_0430060</name>
</gene>
<sequence>MTSSTPTTTTKTVPITPSRRWSFEQYLTLLGEYLASESTGYYFHDHRTVDDLARRPLECWTPRIGDDDYTSSHFQELRDRKAWDGACEFLTLMCRITIHISDLREQLHYLLDSLERISAGDYIQSIERNVKKQPCRKSCFTTKANFVAVGISIGIYVRPARLRWSKVNFEALAAVLNRCDAFSEHEVDAAQVKHYLGDIWSIFNEERNSSSLLPPPSLEKRRSTEELTSVQSKQTKLA</sequence>
<reference key="1">
    <citation type="journal article" date="2014" name="PLoS Genet.">
        <title>Signature Gene Expression Reveals Novel Clues to the Molecular Mechanisms of Dimorphic Transition in Penicillium marneffei.</title>
        <authorList>
            <person name="Yang E."/>
            <person name="Wang G."/>
            <person name="Cai J."/>
            <person name="Woo P.C."/>
            <person name="Lau S.K."/>
            <person name="Yuen K.-Y."/>
            <person name="Chow W.-N."/>
            <person name="Lin X."/>
        </authorList>
    </citation>
    <scope>NUCLEOTIDE SEQUENCE [LARGE SCALE GENOMIC DNA]</scope>
    <source>
        <strain>PM1</strain>
    </source>
</reference>
<feature type="compositionally biased region" description="Polar residues" evidence="1">
    <location>
        <begin position="226"/>
        <end position="238"/>
    </location>
</feature>
<proteinExistence type="predicted"/>